<dbReference type="VEuPathDB" id="TriTrypDB:Tbg972.6.490"/>
<dbReference type="Pfam" id="PF00211">
    <property type="entry name" value="Guanylate_cyc"/>
    <property type="match status" value="1"/>
</dbReference>
<comment type="catalytic activity">
    <reaction evidence="1">
        <text>ATP = 3',5'-cyclic AMP + diphosphate</text>
        <dbReference type="Rhea" id="RHEA:15389"/>
        <dbReference type="ChEBI" id="CHEBI:30616"/>
        <dbReference type="ChEBI" id="CHEBI:33019"/>
        <dbReference type="ChEBI" id="CHEBI:58165"/>
        <dbReference type="EC" id="4.6.1.1"/>
    </reaction>
</comment>
<keyword evidence="11" id="KW-0460">Magnesium</keyword>
<dbReference type="GO" id="GO:0006171">
    <property type="term" value="P:cAMP biosynthetic process"/>
    <property type="evidence" value="ECO:0007669"/>
    <property type="project" value="UniProtKB-KW"/>
</dbReference>
<dbReference type="GO" id="GO:0046872">
    <property type="term" value="F:metal ion binding"/>
    <property type="evidence" value="ECO:0007669"/>
    <property type="project" value="UniProtKB-KW"/>
</dbReference>
<keyword evidence="12 20" id="KW-1133">Transmembrane helix</keyword>
<keyword evidence="15 22" id="KW-0675">Receptor</keyword>
<dbReference type="SUPFAM" id="SSF55073">
    <property type="entry name" value="Nucleotide cyclase"/>
    <property type="match status" value="1"/>
</dbReference>
<dbReference type="InterPro" id="IPR057398">
    <property type="entry name" value="GRESAG4.1/3_peripasmic_2"/>
</dbReference>
<evidence type="ECO:0000256" key="8">
    <source>
        <dbReference type="ARBA" id="ARBA00022723"/>
    </source>
</evidence>
<feature type="transmembrane region" description="Helical" evidence="20">
    <location>
        <begin position="891"/>
        <end position="914"/>
    </location>
</feature>
<dbReference type="Pfam" id="PF25493">
    <property type="entry name" value="Peripla_BP_A-cyclase"/>
    <property type="match status" value="1"/>
</dbReference>
<evidence type="ECO:0000313" key="23">
    <source>
        <dbReference type="Proteomes" id="UP000002316"/>
    </source>
</evidence>
<dbReference type="Gene3D" id="3.40.50.2300">
    <property type="match status" value="2"/>
</dbReference>
<evidence type="ECO:0000256" key="3">
    <source>
        <dbReference type="ARBA" id="ARBA00002708"/>
    </source>
</evidence>
<evidence type="ECO:0000256" key="11">
    <source>
        <dbReference type="ARBA" id="ARBA00022842"/>
    </source>
</evidence>
<comment type="similarity">
    <text evidence="5">Belongs to the adenylyl cyclase class-3 family.</text>
</comment>
<name>C9ZQ89_TRYB9</name>
<evidence type="ECO:0000256" key="20">
    <source>
        <dbReference type="SAM" id="Phobius"/>
    </source>
</evidence>
<evidence type="ECO:0000313" key="22">
    <source>
        <dbReference type="EMBL" id="CBH11569.1"/>
    </source>
</evidence>
<dbReference type="InterPro" id="IPR050697">
    <property type="entry name" value="Adenylyl/Guanylyl_Cyclase_3/4"/>
</dbReference>
<dbReference type="FunFam" id="3.40.50.2300:FF:000162">
    <property type="entry name" value="Receptor-type adenylate cyclase GRESAG 4, putative"/>
    <property type="match status" value="1"/>
</dbReference>
<evidence type="ECO:0000256" key="14">
    <source>
        <dbReference type="ARBA" id="ARBA00023136"/>
    </source>
</evidence>
<dbReference type="InterPro" id="IPR029787">
    <property type="entry name" value="Nucleotide_cyclase"/>
</dbReference>
<evidence type="ECO:0000256" key="5">
    <source>
        <dbReference type="ARBA" id="ARBA00005381"/>
    </source>
</evidence>
<dbReference type="Gene3D" id="3.30.70.1230">
    <property type="entry name" value="Nucleotide cyclase"/>
    <property type="match status" value="1"/>
</dbReference>
<keyword evidence="7 20" id="KW-0812">Transmembrane</keyword>
<dbReference type="FunFam" id="3.30.70.1230:FF:000022">
    <property type="entry name" value="Receptor-type adenylate cyclase GRESAG 4, putative"/>
    <property type="match status" value="1"/>
</dbReference>
<keyword evidence="9" id="KW-0547">Nucleotide-binding</keyword>
<dbReference type="GeneID" id="23862160"/>
<evidence type="ECO:0000259" key="21">
    <source>
        <dbReference type="PROSITE" id="PS50125"/>
    </source>
</evidence>
<evidence type="ECO:0000256" key="16">
    <source>
        <dbReference type="ARBA" id="ARBA00023180"/>
    </source>
</evidence>
<comment type="subcellular location">
    <subcellularLocation>
        <location evidence="4">Membrane</location>
        <topology evidence="4">Multi-pass membrane protein</topology>
    </subcellularLocation>
</comment>
<evidence type="ECO:0000256" key="9">
    <source>
        <dbReference type="ARBA" id="ARBA00022741"/>
    </source>
</evidence>
<comment type="function">
    <text evidence="3">Could act as a receptor for an unknown ligand.</text>
</comment>
<keyword evidence="17 22" id="KW-0456">Lyase</keyword>
<sequence>MPLYWFLFSLFDILLEDTRFHIRIIPHITESMHWQEGGGRGCVYTHGNCRRNLTAGSPARRYSMYKHSPVITAVSLLHLLPLLLMWMPPVCADDSAVTVNVLSMMYNPEYYVEKVNAINAGFDASLSAHGWKTGSGATISVIRPPSYNTTAEDIFQLGVKQSEGKLLVVFGPLGTDPVVWVRDKLKENDLVAIAPIAYSSEVRGWNPHLYSISVEPNAELLALIRYAVVYLGLPRVGLMYAKGNGFDKESYEFTMRIMEMMGRKPCGVFAVESSGGRDVLEGELNTKWGQFVATRPQAVLLFSSIADDTTGWFVKKIAQDNRTVDMYLLAPSSFQHFLIKTWSDALVSLNRTFTPGQLITTGTVPLASDNRSSMVRHFQRDMDNYLDTNSDWKGFAKPEHYLKDDKLGEMMVFGWLAGEVLFEALNNAPQLTNRTSFMESLYKQRRYVIDDFVVGDFGGECDEGAALQGAMCNCNEGGSMAHMRVVVNSLSLKPMKKGSVTWSVSECSSANVQVSAPLIGLYVVLTDDKVAQRASMRWSLGARSIEEADDVDKRIFFHSLKVNLKNLTQSLEQVRDTKAVAAVLGVVTADILSVPNMTFIGPIPLFPRLNKFWRNVIHLQPLLAQQLYVLAVYLSNTSSTGVKALVRGGEASEVVDTLDKSLVTFGVSLDSSKTLGDDDPISSYLSGNGDVFCIGLTLTDVAAVARHLQTHLRARVFVPFNDILLFYQEFVAAFNASKESIASSERLLFATSFPHWAKKNTKSDMVARFHRHVNESHWDPLTFLGFATTRLLQVVISNMRKVNAELLADRIYTESNIRVDDVRFGPFSDAECVSGTSVSANECASNFGATNISVWSMARVLNSSLPRTQVGMTPSMDYVIPQEGQLTRSQIAGIISGCVSALLLFIALGVFLHISLRNARNNNRAPKEPTDPVTLIFTDIESSTALWAAHPDLMPDAVAAHHRMVRSLIGRYKCYEVKTVGDSFMIASKSPFAAVQLAQELQLCFLHHDWGTNALDDSYREFEEQRAEGECEYTPPTAHMDPEVYSRLWNGLRVRVGIHTGLCDIRHDEVTKGYDYYGRTPNMAARTESVANGGQVLMTHAAYMSLSAEDRKQIDVTALGAVALRGVSDPVKMYQLNTVPSRNFAALRLDREYFFDEGEDGTTTSTSDHSSSRAELSESAQIIATALQSLLSTFKTAHREKLLLPYCERWRVPLPRKAASEWDDAYCEEVVRRIAVKVGRVADHGAHSGSESSSTQGSSSIIIVPFYDPCYREMCSF</sequence>
<feature type="domain" description="Guanylate cyclase" evidence="21">
    <location>
        <begin position="934"/>
        <end position="1088"/>
    </location>
</feature>
<dbReference type="InterPro" id="IPR057399">
    <property type="entry name" value="GRESAG4.1/3_peripasmic_1"/>
</dbReference>
<dbReference type="EMBL" id="FN554969">
    <property type="protein sequence ID" value="CBH11569.1"/>
    <property type="molecule type" value="Genomic_DNA"/>
</dbReference>
<evidence type="ECO:0000256" key="6">
    <source>
        <dbReference type="ARBA" id="ARBA00012201"/>
    </source>
</evidence>
<dbReference type="KEGG" id="tbg:TbgDal_VI490"/>
<gene>
    <name evidence="22" type="ORF">TbgDal_VI490</name>
</gene>
<keyword evidence="8" id="KW-0479">Metal-binding</keyword>
<dbReference type="InterPro" id="IPR001054">
    <property type="entry name" value="A/G_cyclase"/>
</dbReference>
<dbReference type="GO" id="GO:0004016">
    <property type="term" value="F:adenylate cyclase activity"/>
    <property type="evidence" value="ECO:0007669"/>
    <property type="project" value="UniProtKB-EC"/>
</dbReference>
<dbReference type="GO" id="GO:0016020">
    <property type="term" value="C:membrane"/>
    <property type="evidence" value="ECO:0007669"/>
    <property type="project" value="UniProtKB-SubCell"/>
</dbReference>
<dbReference type="PROSITE" id="PS50125">
    <property type="entry name" value="GUANYLATE_CYCLASE_2"/>
    <property type="match status" value="1"/>
</dbReference>
<comment type="cofactor">
    <cofactor evidence="2">
        <name>Mg(2+)</name>
        <dbReference type="ChEBI" id="CHEBI:18420"/>
    </cofactor>
</comment>
<dbReference type="AlphaFoldDB" id="C9ZQ89"/>
<dbReference type="SUPFAM" id="SSF53822">
    <property type="entry name" value="Periplasmic binding protein-like I"/>
    <property type="match status" value="1"/>
</dbReference>
<reference evidence="23" key="1">
    <citation type="journal article" date="2010" name="PLoS Negl. Trop. Dis.">
        <title>The genome sequence of Trypanosoma brucei gambiense, causative agent of chronic human african trypanosomiasis.</title>
        <authorList>
            <person name="Jackson A.P."/>
            <person name="Sanders M."/>
            <person name="Berry A."/>
            <person name="McQuillan J."/>
            <person name="Aslett M.A."/>
            <person name="Quail M.A."/>
            <person name="Chukualim B."/>
            <person name="Capewell P."/>
            <person name="MacLeod A."/>
            <person name="Melville S.E."/>
            <person name="Gibson W."/>
            <person name="Barry J.D."/>
            <person name="Berriman M."/>
            <person name="Hertz-Fowler C."/>
        </authorList>
    </citation>
    <scope>NUCLEOTIDE SEQUENCE [LARGE SCALE GENOMIC DNA]</scope>
    <source>
        <strain evidence="23">MHOM/CI/86/DAL972</strain>
    </source>
</reference>
<dbReference type="GO" id="GO:0035556">
    <property type="term" value="P:intracellular signal transduction"/>
    <property type="evidence" value="ECO:0007669"/>
    <property type="project" value="InterPro"/>
</dbReference>
<dbReference type="Proteomes" id="UP000002316">
    <property type="component" value="Chromosome 6"/>
</dbReference>
<evidence type="ECO:0000256" key="12">
    <source>
        <dbReference type="ARBA" id="ARBA00022989"/>
    </source>
</evidence>
<evidence type="ECO:0000256" key="4">
    <source>
        <dbReference type="ARBA" id="ARBA00004141"/>
    </source>
</evidence>
<dbReference type="GO" id="GO:0005524">
    <property type="term" value="F:ATP binding"/>
    <property type="evidence" value="ECO:0007669"/>
    <property type="project" value="UniProtKB-KW"/>
</dbReference>
<evidence type="ECO:0000256" key="7">
    <source>
        <dbReference type="ARBA" id="ARBA00022692"/>
    </source>
</evidence>
<dbReference type="PANTHER" id="PTHR43081:SF1">
    <property type="entry name" value="ADENYLATE CYCLASE, TERMINAL-DIFFERENTIATION SPECIFIC"/>
    <property type="match status" value="1"/>
</dbReference>
<evidence type="ECO:0000256" key="15">
    <source>
        <dbReference type="ARBA" id="ARBA00023170"/>
    </source>
</evidence>
<accession>C9ZQ89</accession>
<dbReference type="RefSeq" id="XP_011773854.1">
    <property type="nucleotide sequence ID" value="XM_011775552.1"/>
</dbReference>
<keyword evidence="16" id="KW-0325">Glycoprotein</keyword>
<evidence type="ECO:0000256" key="18">
    <source>
        <dbReference type="ARBA" id="ARBA00032597"/>
    </source>
</evidence>
<dbReference type="InterPro" id="IPR028082">
    <property type="entry name" value="Peripla_BP_I"/>
</dbReference>
<dbReference type="SMART" id="SM00044">
    <property type="entry name" value="CYCc"/>
    <property type="match status" value="1"/>
</dbReference>
<proteinExistence type="inferred from homology"/>
<keyword evidence="13" id="KW-0115">cAMP biosynthesis</keyword>
<dbReference type="CDD" id="cd07556">
    <property type="entry name" value="Nucleotidyl_cyc_III"/>
    <property type="match status" value="1"/>
</dbReference>
<evidence type="ECO:0000256" key="19">
    <source>
        <dbReference type="ARBA" id="ARBA00032637"/>
    </source>
</evidence>
<organism evidence="22 23">
    <name type="scientific">Trypanosoma brucei gambiense (strain MHOM/CI/86/DAL972)</name>
    <dbReference type="NCBI Taxonomy" id="679716"/>
    <lineage>
        <taxon>Eukaryota</taxon>
        <taxon>Discoba</taxon>
        <taxon>Euglenozoa</taxon>
        <taxon>Kinetoplastea</taxon>
        <taxon>Metakinetoplastina</taxon>
        <taxon>Trypanosomatida</taxon>
        <taxon>Trypanosomatidae</taxon>
        <taxon>Trypanosoma</taxon>
    </lineage>
</organism>
<evidence type="ECO:0000256" key="13">
    <source>
        <dbReference type="ARBA" id="ARBA00022998"/>
    </source>
</evidence>
<protein>
    <recommendedName>
        <fullName evidence="6">adenylate cyclase</fullName>
        <ecNumber evidence="6">4.6.1.1</ecNumber>
    </recommendedName>
    <alternativeName>
        <fullName evidence="18">ATP pyrophosphate-lyase</fullName>
    </alternativeName>
    <alternativeName>
        <fullName evidence="19">Adenylyl cyclase</fullName>
    </alternativeName>
</protein>
<evidence type="ECO:0000256" key="10">
    <source>
        <dbReference type="ARBA" id="ARBA00022840"/>
    </source>
</evidence>
<evidence type="ECO:0000256" key="1">
    <source>
        <dbReference type="ARBA" id="ARBA00001593"/>
    </source>
</evidence>
<dbReference type="Pfam" id="PF25495">
    <property type="entry name" value="Peripla_BP_A-cyclase_1"/>
    <property type="match status" value="1"/>
</dbReference>
<keyword evidence="10" id="KW-0067">ATP-binding</keyword>
<evidence type="ECO:0000256" key="17">
    <source>
        <dbReference type="ARBA" id="ARBA00023239"/>
    </source>
</evidence>
<evidence type="ECO:0000256" key="2">
    <source>
        <dbReference type="ARBA" id="ARBA00001946"/>
    </source>
</evidence>
<dbReference type="PANTHER" id="PTHR43081">
    <property type="entry name" value="ADENYLATE CYCLASE, TERMINAL-DIFFERENTIATION SPECIFIC-RELATED"/>
    <property type="match status" value="1"/>
</dbReference>
<keyword evidence="14 20" id="KW-0472">Membrane</keyword>
<dbReference type="EC" id="4.6.1.1" evidence="6"/>